<dbReference type="PANTHER" id="PTHR42695:SF5">
    <property type="entry name" value="GLUTAMINE AMIDOTRANSFERASE YLR126C-RELATED"/>
    <property type="match status" value="1"/>
</dbReference>
<dbReference type="Pfam" id="PF00117">
    <property type="entry name" value="GATase"/>
    <property type="match status" value="1"/>
</dbReference>
<sequence>MTEITIIQPDPTVPIGRIAPWLEEIGATYTTVRLCREPVPAITDCGEGIIILGGAMDALNEEKAPWLPALRTLLDDALTTHIPVIGICLGHQIIANCFGGTVTVAAPGQGQEGAAEVTLTSEGACDPLLGALPTTFEVAESHFDAVDVLPPQATLLATGEPCPVQAFRLGSIVGVQFHPEATPELVEEWSKTNGTDSEAIVAKLRAVDKQVEANGRALIAAFVEQVGANQPKRACSVDAGV</sequence>
<evidence type="ECO:0000313" key="3">
    <source>
        <dbReference type="Proteomes" id="UP001220238"/>
    </source>
</evidence>
<dbReference type="SUPFAM" id="SSF52317">
    <property type="entry name" value="Class I glutamine amidotransferase-like"/>
    <property type="match status" value="1"/>
</dbReference>
<dbReference type="EMBL" id="CP120206">
    <property type="protein sequence ID" value="WET44541.1"/>
    <property type="molecule type" value="Genomic_DNA"/>
</dbReference>
<dbReference type="PROSITE" id="PS51273">
    <property type="entry name" value="GATASE_TYPE_1"/>
    <property type="match status" value="1"/>
</dbReference>
<gene>
    <name evidence="2" type="ORF">P2W56_03670</name>
</gene>
<protein>
    <submittedName>
        <fullName evidence="2">Type 1 glutamine amidotransferase</fullName>
    </submittedName>
</protein>
<dbReference type="PANTHER" id="PTHR42695">
    <property type="entry name" value="GLUTAMINE AMIDOTRANSFERASE YLR126C-RELATED"/>
    <property type="match status" value="1"/>
</dbReference>
<keyword evidence="2" id="KW-0315">Glutamine amidotransferase</keyword>
<feature type="domain" description="Glutamine amidotransferase" evidence="1">
    <location>
        <begin position="23"/>
        <end position="184"/>
    </location>
</feature>
<evidence type="ECO:0000313" key="2">
    <source>
        <dbReference type="EMBL" id="WET44541.1"/>
    </source>
</evidence>
<dbReference type="CDD" id="cd01741">
    <property type="entry name" value="GATase1_1"/>
    <property type="match status" value="1"/>
</dbReference>
<dbReference type="Proteomes" id="UP001220238">
    <property type="component" value="Chromosome"/>
</dbReference>
<dbReference type="Gene3D" id="3.40.50.880">
    <property type="match status" value="1"/>
</dbReference>
<evidence type="ECO:0000259" key="1">
    <source>
        <dbReference type="Pfam" id="PF00117"/>
    </source>
</evidence>
<reference evidence="2" key="1">
    <citation type="submission" date="2023-03" db="EMBL/GenBank/DDBJ databases">
        <title>Corynebacterium amycolatum SB-1.</title>
        <authorList>
            <person name="Jo H."/>
        </authorList>
    </citation>
    <scope>NUCLEOTIDE SEQUENCE</scope>
    <source>
        <strain evidence="2">SB-1</strain>
    </source>
</reference>
<accession>A0AB38XX51</accession>
<dbReference type="InterPro" id="IPR029062">
    <property type="entry name" value="Class_I_gatase-like"/>
</dbReference>
<dbReference type="GO" id="GO:0005829">
    <property type="term" value="C:cytosol"/>
    <property type="evidence" value="ECO:0007669"/>
    <property type="project" value="TreeGrafter"/>
</dbReference>
<dbReference type="GeneID" id="92767599"/>
<name>A0AB38XX51_CORAY</name>
<organism evidence="2 3">
    <name type="scientific">Corynebacterium amycolatum</name>
    <dbReference type="NCBI Taxonomy" id="43765"/>
    <lineage>
        <taxon>Bacteria</taxon>
        <taxon>Bacillati</taxon>
        <taxon>Actinomycetota</taxon>
        <taxon>Actinomycetes</taxon>
        <taxon>Mycobacteriales</taxon>
        <taxon>Corynebacteriaceae</taxon>
        <taxon>Corynebacterium</taxon>
    </lineage>
</organism>
<dbReference type="AlphaFoldDB" id="A0AB38XX51"/>
<dbReference type="InterPro" id="IPR017926">
    <property type="entry name" value="GATASE"/>
</dbReference>
<dbReference type="RefSeq" id="WP_049180772.1">
    <property type="nucleotide sequence ID" value="NZ_CP046975.1"/>
</dbReference>
<proteinExistence type="predicted"/>
<dbReference type="InterPro" id="IPR044992">
    <property type="entry name" value="ChyE-like"/>
</dbReference>